<evidence type="ECO:0000256" key="1">
    <source>
        <dbReference type="ARBA" id="ARBA00001954"/>
    </source>
</evidence>
<dbReference type="GO" id="GO:0016121">
    <property type="term" value="P:carotene catabolic process"/>
    <property type="evidence" value="ECO:0007669"/>
    <property type="project" value="TreeGrafter"/>
</dbReference>
<comment type="cofactor">
    <cofactor evidence="1">
        <name>Fe(2+)</name>
        <dbReference type="ChEBI" id="CHEBI:29033"/>
    </cofactor>
</comment>
<evidence type="ECO:0000256" key="3">
    <source>
        <dbReference type="ARBA" id="ARBA00022723"/>
    </source>
</evidence>
<evidence type="ECO:0000256" key="7">
    <source>
        <dbReference type="SAM" id="SignalP"/>
    </source>
</evidence>
<feature type="chain" id="PRO_5031061982" evidence="7">
    <location>
        <begin position="24"/>
        <end position="665"/>
    </location>
</feature>
<keyword evidence="5" id="KW-0408">Iron</keyword>
<keyword evidence="3" id="KW-0479">Metal-binding</keyword>
<feature type="signal peptide" evidence="7">
    <location>
        <begin position="1"/>
        <end position="23"/>
    </location>
</feature>
<dbReference type="PANTHER" id="PTHR10543">
    <property type="entry name" value="BETA-CAROTENE DIOXYGENASE"/>
    <property type="match status" value="1"/>
</dbReference>
<evidence type="ECO:0000313" key="8">
    <source>
        <dbReference type="EMBL" id="CAD9473104.1"/>
    </source>
</evidence>
<accession>A0A7S2MAK4</accession>
<proteinExistence type="inferred from homology"/>
<organism evidence="8">
    <name type="scientific">Helicotheca tamesis</name>
    <dbReference type="NCBI Taxonomy" id="374047"/>
    <lineage>
        <taxon>Eukaryota</taxon>
        <taxon>Sar</taxon>
        <taxon>Stramenopiles</taxon>
        <taxon>Ochrophyta</taxon>
        <taxon>Bacillariophyta</taxon>
        <taxon>Mediophyceae</taxon>
        <taxon>Lithodesmiophycidae</taxon>
        <taxon>Lithodesmiales</taxon>
        <taxon>Lithodesmiaceae</taxon>
        <taxon>Helicotheca</taxon>
    </lineage>
</organism>
<dbReference type="Pfam" id="PF03055">
    <property type="entry name" value="RPE65"/>
    <property type="match status" value="1"/>
</dbReference>
<protein>
    <submittedName>
        <fullName evidence="8">Uncharacterized protein</fullName>
    </submittedName>
</protein>
<evidence type="ECO:0000256" key="4">
    <source>
        <dbReference type="ARBA" id="ARBA00023002"/>
    </source>
</evidence>
<keyword evidence="4" id="KW-0560">Oxidoreductase</keyword>
<comment type="similarity">
    <text evidence="2">Belongs to the carotenoid oxygenase family.</text>
</comment>
<dbReference type="AlphaFoldDB" id="A0A7S2MAK4"/>
<dbReference type="InterPro" id="IPR004294">
    <property type="entry name" value="Carotenoid_Oase"/>
</dbReference>
<dbReference type="GO" id="GO:0046872">
    <property type="term" value="F:metal ion binding"/>
    <property type="evidence" value="ECO:0007669"/>
    <property type="project" value="UniProtKB-KW"/>
</dbReference>
<name>A0A7S2MAK4_9STRA</name>
<keyword evidence="7" id="KW-0732">Signal</keyword>
<gene>
    <name evidence="8" type="ORF">HTAM1171_LOCUS1778</name>
</gene>
<dbReference type="PANTHER" id="PTHR10543:SF89">
    <property type="entry name" value="CAROTENOID 9,10(9',10')-CLEAVAGE DIOXYGENASE 1"/>
    <property type="match status" value="1"/>
</dbReference>
<reference evidence="8" key="1">
    <citation type="submission" date="2021-01" db="EMBL/GenBank/DDBJ databases">
        <authorList>
            <person name="Corre E."/>
            <person name="Pelletier E."/>
            <person name="Niang G."/>
            <person name="Scheremetjew M."/>
            <person name="Finn R."/>
            <person name="Kale V."/>
            <person name="Holt S."/>
            <person name="Cochrane G."/>
            <person name="Meng A."/>
            <person name="Brown T."/>
            <person name="Cohen L."/>
        </authorList>
    </citation>
    <scope>NUCLEOTIDE SEQUENCE</scope>
    <source>
        <strain evidence="8">CCMP826</strain>
    </source>
</reference>
<evidence type="ECO:0000256" key="6">
    <source>
        <dbReference type="SAM" id="MobiDB-lite"/>
    </source>
</evidence>
<feature type="region of interest" description="Disordered" evidence="6">
    <location>
        <begin position="544"/>
        <end position="563"/>
    </location>
</feature>
<feature type="region of interest" description="Disordered" evidence="6">
    <location>
        <begin position="123"/>
        <end position="145"/>
    </location>
</feature>
<evidence type="ECO:0000256" key="2">
    <source>
        <dbReference type="ARBA" id="ARBA00006787"/>
    </source>
</evidence>
<dbReference type="EMBL" id="HBGV01002905">
    <property type="protein sequence ID" value="CAD9473104.1"/>
    <property type="molecule type" value="Transcribed_RNA"/>
</dbReference>
<dbReference type="GO" id="GO:0010436">
    <property type="term" value="F:carotenoid dioxygenase activity"/>
    <property type="evidence" value="ECO:0007669"/>
    <property type="project" value="TreeGrafter"/>
</dbReference>
<sequence length="665" mass="72281">MRFSHPAVVTFVALLGYGGAVGAFQAYPPTPMSRTRTTSASAAMVNSNAISSLRMVSSSVENVPLGTLDGPSVTPPDMEAFAAGYFTVFDEVPFKVCTVTEGELPDDLVGSYFRSGPAMFSAGSLPPPKTSIVQPKSPPTADGQDAERMVKHPFEGDGAVLGLTFPGDGTLTARFRFVRTNAFTTERKKGKKMYTAMESTREDDDAKSSMGQGNDFPLPMYKHHLLPGLNKKRKNTSNTRAIYWSKKLLTLWEGGLPYKLDSLALSTEGRSQLGGILKEKDPFGGKASLDSKKDRMLFYSVQQDSGSSEVTIYEFNSKFRLVSEGGGKLEVKMPGFALISDFATTENYSLFVQPPIAANGMQFMLSKEPGKTLKMESKPALLHLVSRVGNANRGGMKTISIPFDGTSDADLQFCNAYEKDDGTIIFDAIRSDGKNVVGGGRGSSNKWPWASSLSDYAATASKKSLWRYTVQPGGSVTKECISNQQVTFGVVNPAVSSQKHRYVYASVGSMGDEVSPPQGIIKIDTETKTSDVWLPEKYEFCGEPMYSPRKRGDDNDPEPSEDDGYIISVLFNGKTRESSLIVLEANNVKQGPVARVNLGVGIPHGYYGCFAASSEADWSAEEIERRAKLSDKMEGRGNMWNEVKSDFSGLGLRLDDIEEVLGDIL</sequence>
<evidence type="ECO:0000256" key="5">
    <source>
        <dbReference type="ARBA" id="ARBA00023004"/>
    </source>
</evidence>